<feature type="region of interest" description="Disordered" evidence="1">
    <location>
        <begin position="344"/>
        <end position="370"/>
    </location>
</feature>
<name>A0A2G1UQ48_9GAMM</name>
<comment type="caution">
    <text evidence="2">The sequence shown here is derived from an EMBL/GenBank/DDBJ whole genome shotgun (WGS) entry which is preliminary data.</text>
</comment>
<dbReference type="AlphaFoldDB" id="A0A2G1UQ48"/>
<gene>
    <name evidence="2" type="ORF">CLH61_01280</name>
</gene>
<dbReference type="Proteomes" id="UP000231409">
    <property type="component" value="Unassembled WGS sequence"/>
</dbReference>
<evidence type="ECO:0000313" key="2">
    <source>
        <dbReference type="EMBL" id="PHQ16641.1"/>
    </source>
</evidence>
<protein>
    <recommendedName>
        <fullName evidence="4">DUF2066 domain-containing protein</fullName>
    </recommendedName>
</protein>
<keyword evidence="3" id="KW-1185">Reference proteome</keyword>
<dbReference type="InterPro" id="IPR018642">
    <property type="entry name" value="DUF2066"/>
</dbReference>
<proteinExistence type="predicted"/>
<sequence>MTKQAARMIQRLLLAVILVGTFIAPAGAVTVTGLYSVEVPVAGSAPGDLQAGYEEGLSRVLLRVSGSDDVLGREGAADLLGRAETFLQSYQLLRADSDNPRDRLRMTFGAVGVNQALASLDAPVWGANRPLSLGWIAVEGTGGRQLLVESAAGSSADWHRAFTKAASDRGLPLAFPPARFSGDRDLMSDIWGQFMGRLRTASENVEHDLLAAVRVSRSGGQWRATWIYEGAGFDESESSVTADSPDALAARVVGRWADLLASTYAVAAGEIGELPQVDIVLDQVASLDDYAEVKAALDGMAPVQSVDPVRVTSRRATIRVAFSGELDQLKEHIALDARFVPRSGAEQPEAAATDSAAGRSPTEGAAAAGAAAPAMSESVATTGDTAVAGGPGVADPLFKYQPLMVEGQEVEQAFESLYQVLHYRWQSAPGAGRPTGE</sequence>
<organism evidence="2 3">
    <name type="scientific">Marinobacter profundi</name>
    <dbReference type="NCBI Taxonomy" id="2666256"/>
    <lineage>
        <taxon>Bacteria</taxon>
        <taxon>Pseudomonadati</taxon>
        <taxon>Pseudomonadota</taxon>
        <taxon>Gammaproteobacteria</taxon>
        <taxon>Pseudomonadales</taxon>
        <taxon>Marinobacteraceae</taxon>
        <taxon>Marinobacter</taxon>
    </lineage>
</organism>
<dbReference type="Pfam" id="PF09839">
    <property type="entry name" value="DUF2066"/>
    <property type="match status" value="1"/>
</dbReference>
<evidence type="ECO:0000313" key="3">
    <source>
        <dbReference type="Proteomes" id="UP000231409"/>
    </source>
</evidence>
<accession>A0A2G1UQ48</accession>
<evidence type="ECO:0000256" key="1">
    <source>
        <dbReference type="SAM" id="MobiDB-lite"/>
    </source>
</evidence>
<evidence type="ECO:0008006" key="4">
    <source>
        <dbReference type="Google" id="ProtNLM"/>
    </source>
</evidence>
<dbReference type="EMBL" id="NTFH01000003">
    <property type="protein sequence ID" value="PHQ16641.1"/>
    <property type="molecule type" value="Genomic_DNA"/>
</dbReference>
<reference evidence="2 3" key="1">
    <citation type="submission" date="2017-09" db="EMBL/GenBank/DDBJ databases">
        <title>The draft genome sequences of Marinobacter sp. PWS21.</title>
        <authorList>
            <person name="Cao J."/>
        </authorList>
    </citation>
    <scope>NUCLEOTIDE SEQUENCE [LARGE SCALE GENOMIC DNA]</scope>
    <source>
        <strain evidence="2 3">PWS21</strain>
    </source>
</reference>